<evidence type="ECO:0000313" key="13">
    <source>
        <dbReference type="Ensembl" id="ENSSTUP00000001932.1"/>
    </source>
</evidence>
<dbReference type="SUPFAM" id="SSF56672">
    <property type="entry name" value="DNA/RNA polymerases"/>
    <property type="match status" value="1"/>
</dbReference>
<organism evidence="13 14">
    <name type="scientific">Salmo trutta</name>
    <name type="common">Brown trout</name>
    <dbReference type="NCBI Taxonomy" id="8032"/>
    <lineage>
        <taxon>Eukaryota</taxon>
        <taxon>Metazoa</taxon>
        <taxon>Chordata</taxon>
        <taxon>Craniata</taxon>
        <taxon>Vertebrata</taxon>
        <taxon>Euteleostomi</taxon>
        <taxon>Actinopterygii</taxon>
        <taxon>Neopterygii</taxon>
        <taxon>Teleostei</taxon>
        <taxon>Protacanthopterygii</taxon>
        <taxon>Salmoniformes</taxon>
        <taxon>Salmonidae</taxon>
        <taxon>Salmoninae</taxon>
        <taxon>Salmo</taxon>
    </lineage>
</organism>
<keyword evidence="6" id="KW-0255">Endonuclease</keyword>
<dbReference type="Gene3D" id="3.30.420.10">
    <property type="entry name" value="Ribonuclease H-like superfamily/Ribonuclease H"/>
    <property type="match status" value="1"/>
</dbReference>
<evidence type="ECO:0000256" key="3">
    <source>
        <dbReference type="ARBA" id="ARBA00022679"/>
    </source>
</evidence>
<evidence type="ECO:0000256" key="8">
    <source>
        <dbReference type="ARBA" id="ARBA00022918"/>
    </source>
</evidence>
<dbReference type="FunFam" id="3.30.70.270:FF:000026">
    <property type="entry name" value="Transposon Ty3-G Gag-Pol polyprotein"/>
    <property type="match status" value="1"/>
</dbReference>
<evidence type="ECO:0000259" key="11">
    <source>
        <dbReference type="PROSITE" id="PS50804"/>
    </source>
</evidence>
<dbReference type="PROSITE" id="PS50804">
    <property type="entry name" value="SCAN_BOX"/>
    <property type="match status" value="1"/>
</dbReference>
<dbReference type="InterPro" id="IPR041373">
    <property type="entry name" value="RT_RNaseH"/>
</dbReference>
<dbReference type="InterPro" id="IPR012337">
    <property type="entry name" value="RNaseH-like_sf"/>
</dbReference>
<dbReference type="InterPro" id="IPR043502">
    <property type="entry name" value="DNA/RNA_pol_sf"/>
</dbReference>
<dbReference type="InterPro" id="IPR001995">
    <property type="entry name" value="Peptidase_A2_cat"/>
</dbReference>
<dbReference type="Gene3D" id="3.10.20.370">
    <property type="match status" value="1"/>
</dbReference>
<dbReference type="Proteomes" id="UP000472277">
    <property type="component" value="Chromosome 1"/>
</dbReference>
<dbReference type="Gene3D" id="3.10.10.10">
    <property type="entry name" value="HIV Type 1 Reverse Transcriptase, subunit A, domain 1"/>
    <property type="match status" value="1"/>
</dbReference>
<dbReference type="FunFam" id="1.10.340.70:FF:000001">
    <property type="entry name" value="Retrovirus-related Pol polyprotein from transposon gypsy-like Protein"/>
    <property type="match status" value="1"/>
</dbReference>
<evidence type="ECO:0000256" key="1">
    <source>
        <dbReference type="ARBA" id="ARBA00010879"/>
    </source>
</evidence>
<keyword evidence="7" id="KW-0378">Hydrolase</keyword>
<dbReference type="Ensembl" id="ENSSTUT00000002074.1">
    <property type="protein sequence ID" value="ENSSTUP00000001932.1"/>
    <property type="gene ID" value="ENSSTUG00000001000.1"/>
</dbReference>
<dbReference type="CDD" id="cd01647">
    <property type="entry name" value="RT_LTR"/>
    <property type="match status" value="1"/>
</dbReference>
<dbReference type="Gene3D" id="1.10.4020.10">
    <property type="entry name" value="DNA breaking-rejoining enzymes"/>
    <property type="match status" value="1"/>
</dbReference>
<dbReference type="PROSITE" id="PS50994">
    <property type="entry name" value="INTEGRASE"/>
    <property type="match status" value="1"/>
</dbReference>
<keyword evidence="5" id="KW-0540">Nuclease</keyword>
<evidence type="ECO:0000256" key="5">
    <source>
        <dbReference type="ARBA" id="ARBA00022722"/>
    </source>
</evidence>
<dbReference type="EC" id="3.1.26.4" evidence="2"/>
<evidence type="ECO:0000256" key="4">
    <source>
        <dbReference type="ARBA" id="ARBA00022695"/>
    </source>
</evidence>
<dbReference type="InterPro" id="IPR003309">
    <property type="entry name" value="SCAN_dom"/>
</dbReference>
<evidence type="ECO:0000256" key="7">
    <source>
        <dbReference type="ARBA" id="ARBA00022801"/>
    </source>
</evidence>
<dbReference type="InterPro" id="IPR000477">
    <property type="entry name" value="RT_dom"/>
</dbReference>
<evidence type="ECO:0000313" key="14">
    <source>
        <dbReference type="Proteomes" id="UP000472277"/>
    </source>
</evidence>
<keyword evidence="14" id="KW-1185">Reference proteome</keyword>
<dbReference type="PROSITE" id="PS50175">
    <property type="entry name" value="ASP_PROT_RETROV"/>
    <property type="match status" value="1"/>
</dbReference>
<dbReference type="GO" id="GO:0003964">
    <property type="term" value="F:RNA-directed DNA polymerase activity"/>
    <property type="evidence" value="ECO:0007669"/>
    <property type="project" value="UniProtKB-KW"/>
</dbReference>
<dbReference type="CDD" id="cd09274">
    <property type="entry name" value="RNase_HI_RT_Ty3"/>
    <property type="match status" value="1"/>
</dbReference>
<dbReference type="InterPro" id="IPR038269">
    <property type="entry name" value="SCAN_sf"/>
</dbReference>
<dbReference type="Pfam" id="PF02023">
    <property type="entry name" value="SCAN"/>
    <property type="match status" value="1"/>
</dbReference>
<evidence type="ECO:0000256" key="6">
    <source>
        <dbReference type="ARBA" id="ARBA00022759"/>
    </source>
</evidence>
<proteinExistence type="inferred from homology"/>
<reference evidence="13" key="1">
    <citation type="submission" date="2021-04" db="EMBL/GenBank/DDBJ databases">
        <authorList>
            <consortium name="Wellcome Sanger Institute Data Sharing"/>
        </authorList>
    </citation>
    <scope>NUCLEOTIDE SEQUENCE [LARGE SCALE GENOMIC DNA]</scope>
</reference>
<dbReference type="InterPro" id="IPR050951">
    <property type="entry name" value="Retrovirus_Pol_polyprotein"/>
</dbReference>
<dbReference type="Pfam" id="PF17917">
    <property type="entry name" value="RT_RNaseH"/>
    <property type="match status" value="1"/>
</dbReference>
<dbReference type="GO" id="GO:0015074">
    <property type="term" value="P:DNA integration"/>
    <property type="evidence" value="ECO:0007669"/>
    <property type="project" value="InterPro"/>
</dbReference>
<evidence type="ECO:0000256" key="9">
    <source>
        <dbReference type="ARBA" id="ARBA00039658"/>
    </source>
</evidence>
<protein>
    <recommendedName>
        <fullName evidence="9">Gypsy retrotransposon integrase-like protein 1</fullName>
        <ecNumber evidence="2">3.1.26.4</ecNumber>
    </recommendedName>
</protein>
<sequence length="1662" mass="188218">MASNVDEFIRFPSEELLDLCTKEQLLKVAEHYKIEISDKRLKNSIRLILKANLMESGILDVTTGAASAEDSPSPRYVTITAPSVSPSNLLFEQQKELLLLQQEHDREKLEYDRMKYEKELAADQLKYEKELAADQLKYEKELEFKQDKERADRLKYEKELAADQLKYEKELAADQLKYEKELEFKQDMERADRLKHEKELAADQLKYEKELEFKQDIERAKIKLQQERLELVREGKLSGESLLWEGDPELLRNRSSFGRAPDTFDIVGNLRLLPQFNERDPETFFLLFERVANARSWPDSDRALMLQCVLTGKAQEAYSALSVADSVIYDKVKTAVLQIYELVPEAYRQRFRTLKRDDKQTHVEFVRQLSSQFNRWCSASAVMTFQGLCELIMLEQFKDTVPDRIATYINERKVKTVAEAAVLADEYVLTHKTVFVEPRIRSEWRRSERFGPRSPRYSGSRAEFYSTRVEPDSHGKTDFGQECHYCLGSGHWKNECPVLRSKDKFSTGTFVKSKPTALAAPVPHQFTPDTLSHAQGQVKVHIDPDYLPFITEGFVSLLGSKNLVPVKILRDTGASESFVLESLLPFSAETDSGNSVLIRGIGLNTLSVPLHRLMLDCGLVKGEVVVGVRPSLPIEGIDVILGNNLAGERVWPVVSPALVVSTTPVIVGIPDESAQSFPEVFSACAVTRSMIHGDLVTASVNENTTKTSITVFPVIPLPVPRSDLIDAQRTDPTLEKLRDQIVPVEQLGDVAHGYFLQEDVLMRKWMSHGSCFLGEAISQVVVPVKLRELVLTTSHNDVAGHMGVRKTYNRILRHFFWPGLKRDVSEFIKTCHTCQLTGKPNQAIKPVPLFPIPVLSQPFEYLIIDCVGPLPRSKKGSNYLLTVMCQTTRFPAAYPLRSITTKSVLKALTQFFSLFGIPKVIQSDQGSNFTSTLFGQVLQQLHIKHNLSSAYHAQSQGALERFHQTLKSLLRAYCTEMDKDWEEGLPWLLLAAREVSQESTGFSPNDLVFGHRVRGLLSVLQDDWKSPEPPQSLLSYVCDFRRRLYAAGEMAKEKLSSSQERMKGIFDRRTEPRHFSPGDQVLALLPIIGSPFQAKFQGPYTVVRQYTEQNYLVATPERRKAHQLCHVNLLKPYYARSTETEQWESKEDGKPVLLADTVTSLGSSHARSVHDEEDVPGPDDRILQGRLKNSETLDILDNLLNHLPVDERKEMVDLIRKFPELFSDIPTRTNLIEHDIDIGDADPIRQRFYRVSAEKLRCLDAEVRYMLESKIAEPSFSSWASPCILVRKPDGTNRFCTDYRKVNAVTKPDSFPLPRMEDCVDKVGAAKFVSKFDLLKGYWQVPLTSRAREISAFITPSGLYSYSVMSFGLRNAPATFQRLMNRVVAGLAGCAVYLDDVVIYADTWEEHLSRIQALFERLAAGHLTINLAKCEFAQATVTYLGKVVGQGEVRPVRAKVVAIDAFPPPTTKKELMRFLGMIGYYRGFCRNFSTVVAPLTELLKAKAVYVWSSHCQQAFEDAKRLLTSTPVLAAPRVDLSFTLQVDASHVGAGAVLLQADVSGVERPVSFFSRKFDRCQLNYSVIEKEALALIWALQHFEVYVGSGVVPIVVYTDHNPLTFFRSMMCPNQRIMRWCLFLQSFHLDVRHIRGTDNVIADALSRAPCS</sequence>
<keyword evidence="4" id="KW-0548">Nucleotidyltransferase</keyword>
<dbReference type="Pfam" id="PF22938">
    <property type="entry name" value="Integrase_p58_C"/>
    <property type="match status" value="1"/>
</dbReference>
<comment type="similarity">
    <text evidence="1">Belongs to the beta type-B retroviral polymerase family. HERV class-II K(HML-2) pol subfamily.</text>
</comment>
<dbReference type="GO" id="GO:0004523">
    <property type="term" value="F:RNA-DNA hybrid ribonuclease activity"/>
    <property type="evidence" value="ECO:0007669"/>
    <property type="project" value="UniProtKB-EC"/>
</dbReference>
<dbReference type="FunFam" id="3.30.420.10:FF:000032">
    <property type="entry name" value="Retrovirus-related Pol polyprotein from transposon 297-like Protein"/>
    <property type="match status" value="1"/>
</dbReference>
<dbReference type="Gene3D" id="1.10.340.70">
    <property type="match status" value="1"/>
</dbReference>
<dbReference type="PANTHER" id="PTHR37984">
    <property type="entry name" value="PROTEIN CBG26694"/>
    <property type="match status" value="1"/>
</dbReference>
<dbReference type="GO" id="GO:0003676">
    <property type="term" value="F:nucleic acid binding"/>
    <property type="evidence" value="ECO:0007669"/>
    <property type="project" value="InterPro"/>
</dbReference>
<dbReference type="InterPro" id="IPR043128">
    <property type="entry name" value="Rev_trsase/Diguanyl_cyclase"/>
</dbReference>
<dbReference type="Pfam" id="PF00665">
    <property type="entry name" value="rve"/>
    <property type="match status" value="1"/>
</dbReference>
<dbReference type="Pfam" id="PF00078">
    <property type="entry name" value="RVT_1"/>
    <property type="match status" value="1"/>
</dbReference>
<dbReference type="GO" id="GO:0004190">
    <property type="term" value="F:aspartic-type endopeptidase activity"/>
    <property type="evidence" value="ECO:0007669"/>
    <property type="project" value="InterPro"/>
</dbReference>
<feature type="domain" description="SCAN box" evidence="11">
    <location>
        <begin position="348"/>
        <end position="426"/>
    </location>
</feature>
<keyword evidence="8" id="KW-0695">RNA-directed DNA polymerase</keyword>
<name>A0A673W0A0_SALTR</name>
<keyword evidence="3" id="KW-0808">Transferase</keyword>
<evidence type="ECO:0000256" key="2">
    <source>
        <dbReference type="ARBA" id="ARBA00012180"/>
    </source>
</evidence>
<dbReference type="Pfam" id="PF17921">
    <property type="entry name" value="Integrase_H2C2"/>
    <property type="match status" value="1"/>
</dbReference>
<reference evidence="13" key="2">
    <citation type="submission" date="2025-08" db="UniProtKB">
        <authorList>
            <consortium name="Ensembl"/>
        </authorList>
    </citation>
    <scope>IDENTIFICATION</scope>
</reference>
<dbReference type="Gene3D" id="3.30.70.270">
    <property type="match status" value="2"/>
</dbReference>
<accession>A0A673W0A0</accession>
<dbReference type="GO" id="GO:0006508">
    <property type="term" value="P:proteolysis"/>
    <property type="evidence" value="ECO:0007669"/>
    <property type="project" value="InterPro"/>
</dbReference>
<feature type="domain" description="Integrase catalytic" evidence="12">
    <location>
        <begin position="854"/>
        <end position="1012"/>
    </location>
</feature>
<dbReference type="InParanoid" id="A0A673W0A0"/>
<dbReference type="PANTHER" id="PTHR37984:SF5">
    <property type="entry name" value="PROTEIN NYNRIN-LIKE"/>
    <property type="match status" value="1"/>
</dbReference>
<reference evidence="13" key="3">
    <citation type="submission" date="2025-09" db="UniProtKB">
        <authorList>
            <consortium name="Ensembl"/>
        </authorList>
    </citation>
    <scope>IDENTIFICATION</scope>
</reference>
<dbReference type="OMA" id="RAFCKNF"/>
<dbReference type="InterPro" id="IPR054465">
    <property type="entry name" value="Integrase_p58-like_C"/>
</dbReference>
<dbReference type="FunFam" id="3.10.20.370:FF:000001">
    <property type="entry name" value="Retrovirus-related Pol polyprotein from transposon 17.6-like protein"/>
    <property type="match status" value="1"/>
</dbReference>
<dbReference type="InterPro" id="IPR001584">
    <property type="entry name" value="Integrase_cat-core"/>
</dbReference>
<evidence type="ECO:0000259" key="10">
    <source>
        <dbReference type="PROSITE" id="PS50175"/>
    </source>
</evidence>
<dbReference type="SUPFAM" id="SSF47353">
    <property type="entry name" value="Retrovirus capsid dimerization domain-like"/>
    <property type="match status" value="1"/>
</dbReference>
<dbReference type="InterPro" id="IPR041588">
    <property type="entry name" value="Integrase_H2C2"/>
</dbReference>
<dbReference type="GeneTree" id="ENSGT01050000244855"/>
<dbReference type="SUPFAM" id="SSF53098">
    <property type="entry name" value="Ribonuclease H-like"/>
    <property type="match status" value="1"/>
</dbReference>
<evidence type="ECO:0000259" key="12">
    <source>
        <dbReference type="PROSITE" id="PS50994"/>
    </source>
</evidence>
<feature type="domain" description="Peptidase A2" evidence="10">
    <location>
        <begin position="566"/>
        <end position="602"/>
    </location>
</feature>
<dbReference type="InterPro" id="IPR036397">
    <property type="entry name" value="RNaseH_sf"/>
</dbReference>